<evidence type="ECO:0000313" key="3">
    <source>
        <dbReference type="EMBL" id="KAK3013683.1"/>
    </source>
</evidence>
<accession>A0AA88VTL6</accession>
<dbReference type="Proteomes" id="UP001188597">
    <property type="component" value="Unassembled WGS sequence"/>
</dbReference>
<feature type="compositionally biased region" description="Basic and acidic residues" evidence="1">
    <location>
        <begin position="615"/>
        <end position="627"/>
    </location>
</feature>
<organism evidence="3 4">
    <name type="scientific">Escallonia herrerae</name>
    <dbReference type="NCBI Taxonomy" id="1293975"/>
    <lineage>
        <taxon>Eukaryota</taxon>
        <taxon>Viridiplantae</taxon>
        <taxon>Streptophyta</taxon>
        <taxon>Embryophyta</taxon>
        <taxon>Tracheophyta</taxon>
        <taxon>Spermatophyta</taxon>
        <taxon>Magnoliopsida</taxon>
        <taxon>eudicotyledons</taxon>
        <taxon>Gunneridae</taxon>
        <taxon>Pentapetalae</taxon>
        <taxon>asterids</taxon>
        <taxon>campanulids</taxon>
        <taxon>Escalloniales</taxon>
        <taxon>Escalloniaceae</taxon>
        <taxon>Escallonia</taxon>
    </lineage>
</organism>
<comment type="caution">
    <text evidence="3">The sequence shown here is derived from an EMBL/GenBank/DDBJ whole genome shotgun (WGS) entry which is preliminary data.</text>
</comment>
<protein>
    <recommendedName>
        <fullName evidence="2">C2H2-type domain-containing protein</fullName>
    </recommendedName>
</protein>
<feature type="domain" description="C2H2-type" evidence="2">
    <location>
        <begin position="19"/>
        <end position="39"/>
    </location>
</feature>
<gene>
    <name evidence="3" type="ORF">RJ639_009166</name>
</gene>
<feature type="region of interest" description="Disordered" evidence="1">
    <location>
        <begin position="54"/>
        <end position="80"/>
    </location>
</feature>
<name>A0AA88VTL6_9ASTE</name>
<dbReference type="PROSITE" id="PS00028">
    <property type="entry name" value="ZINC_FINGER_C2H2_1"/>
    <property type="match status" value="1"/>
</dbReference>
<keyword evidence="4" id="KW-1185">Reference proteome</keyword>
<dbReference type="PANTHER" id="PTHR35746">
    <property type="entry name" value="PENTATRICOPEPTIDE REPEAT (PPR) SUPERFAMILY PROTEIN"/>
    <property type="match status" value="1"/>
</dbReference>
<evidence type="ECO:0000259" key="2">
    <source>
        <dbReference type="PROSITE" id="PS00028"/>
    </source>
</evidence>
<evidence type="ECO:0000313" key="4">
    <source>
        <dbReference type="Proteomes" id="UP001188597"/>
    </source>
</evidence>
<dbReference type="EMBL" id="JAVXUP010001278">
    <property type="protein sequence ID" value="KAK3013683.1"/>
    <property type="molecule type" value="Genomic_DNA"/>
</dbReference>
<feature type="region of interest" description="Disordered" evidence="1">
    <location>
        <begin position="615"/>
        <end position="643"/>
    </location>
</feature>
<reference evidence="3" key="1">
    <citation type="submission" date="2022-12" db="EMBL/GenBank/DDBJ databases">
        <title>Draft genome assemblies for two species of Escallonia (Escalloniales).</title>
        <authorList>
            <person name="Chanderbali A."/>
            <person name="Dervinis C."/>
            <person name="Anghel I."/>
            <person name="Soltis D."/>
            <person name="Soltis P."/>
            <person name="Zapata F."/>
        </authorList>
    </citation>
    <scope>NUCLEOTIDE SEQUENCE</scope>
    <source>
        <strain evidence="3">UCBG64.0493</strain>
        <tissue evidence="3">Leaf</tissue>
    </source>
</reference>
<feature type="region of interest" description="Disordered" evidence="1">
    <location>
        <begin position="243"/>
        <end position="269"/>
    </location>
</feature>
<dbReference type="PANTHER" id="PTHR35746:SF1">
    <property type="entry name" value="PENTATRICOPEPTIDE REPEAT (PPR) SUPERFAMILY PROTEIN"/>
    <property type="match status" value="1"/>
</dbReference>
<evidence type="ECO:0000256" key="1">
    <source>
        <dbReference type="SAM" id="MobiDB-lite"/>
    </source>
</evidence>
<dbReference type="AlphaFoldDB" id="A0AA88VTL6"/>
<dbReference type="InterPro" id="IPR013087">
    <property type="entry name" value="Znf_C2H2_type"/>
</dbReference>
<proteinExistence type="predicted"/>
<sequence>MDNQDLRKTTVTGHQNHVCYRCGWSFPNPHPSAKHRRAHKRVCGTIQGFELTDSEREHNNDTHCSAVSDDSDQDSETPSLRIEKRSIKEMVSGGVGEVSNRSEDEVFSDAVTEFSDSGFSPATGEKSEGIKELDKDVKKTVVGDLDASQSFKVDATSDTTKLLMSPTKRSKVYSPEVLESTTIIQIQDTKAEDISVSPSNINCLPCDSTNAKTLTEALKESTSAFIDDNANQDLLVRPGQETAAYENEDAKNSDPVETDGILDSEQGQSNGSVVTMYKHDLPFEADSVDNMDFSVNAVLIKADSMQGLDTASHDDLVKVCGTKEGGKEDMHTLSVTNLPLVDRPEVMIKDFKDHKELNSNLALTLGSAEVGCLDDDSKDQSYEGSCSSSLSVADAEVKLAHDRQDNKGASEVPFKVEAATSEFPKLTIGEDLESNGLEAPHYASLKHLDESVTDKLDGINLRGGDKAGSSEDKTKRFDTAGNGSKEEIIYEELRSNAETNLEFADCLTVLKGDESINLPVEDDSGELVKDRAEFCDMAGSEIAEAAAADDKTAVNPRTEINPETSNLGDMAEIYAISRESLAENSQDVVEEPRSREDGKLVAKFVPAVCMASESDHEGDNEVVEKTSKLPSLKEPGPLPIESGYAIQSGVSFEPKQEEGDDKLPEQQNCTSAVDVSIDSTSQKDSLEGNWVSVSGKLEDVNLQNTKAATKGHYSNKSDVFEQPSFMTLVEPGGGVDKKATDFEIERLHNNEEAKFEALQAGWFPSITNVVNESQGRKRNEEVISKVTGEAKSNGAATTVKSMLGPEAPFKGETNEEWNSPARYPADIKKEKKKMKGRPWVPFVCCSSVN</sequence>